<dbReference type="EMBL" id="OU015569">
    <property type="protein sequence ID" value="CAG5099163.1"/>
    <property type="molecule type" value="Genomic_DNA"/>
</dbReference>
<keyword evidence="9" id="KW-0119">Carbohydrate metabolism</keyword>
<gene>
    <name evidence="10" type="ORF">OKIOD_LOCUS7866</name>
</gene>
<organism evidence="10 11">
    <name type="scientific">Oikopleura dioica</name>
    <name type="common">Tunicate</name>
    <dbReference type="NCBI Taxonomy" id="34765"/>
    <lineage>
        <taxon>Eukaryota</taxon>
        <taxon>Metazoa</taxon>
        <taxon>Chordata</taxon>
        <taxon>Tunicata</taxon>
        <taxon>Appendicularia</taxon>
        <taxon>Copelata</taxon>
        <taxon>Oikopleuridae</taxon>
        <taxon>Oikopleura</taxon>
    </lineage>
</organism>
<keyword evidence="8 9" id="KW-0325">Glycoprotein</keyword>
<evidence type="ECO:0000256" key="9">
    <source>
        <dbReference type="RuleBase" id="RU364020"/>
    </source>
</evidence>
<keyword evidence="5 9" id="KW-1133">Transmembrane helix</keyword>
<keyword evidence="11" id="KW-1185">Reference proteome</keyword>
<dbReference type="PANTHER" id="PTHR12137:SF54">
    <property type="entry name" value="CARBOHYDRATE SULFOTRANSFERASE"/>
    <property type="match status" value="1"/>
</dbReference>
<evidence type="ECO:0000256" key="2">
    <source>
        <dbReference type="ARBA" id="ARBA00006339"/>
    </source>
</evidence>
<protein>
    <recommendedName>
        <fullName evidence="9">Carbohydrate sulfotransferase</fullName>
        <ecNumber evidence="9">2.8.2.-</ecNumber>
    </recommendedName>
</protein>
<evidence type="ECO:0000256" key="4">
    <source>
        <dbReference type="ARBA" id="ARBA00022692"/>
    </source>
</evidence>
<feature type="transmembrane region" description="Helical" evidence="9">
    <location>
        <begin position="34"/>
        <end position="50"/>
    </location>
</feature>
<evidence type="ECO:0000256" key="3">
    <source>
        <dbReference type="ARBA" id="ARBA00022679"/>
    </source>
</evidence>
<dbReference type="Proteomes" id="UP001158576">
    <property type="component" value="Chromosome XSR"/>
</dbReference>
<comment type="similarity">
    <text evidence="2 9">Belongs to the sulfotransferase 2 family.</text>
</comment>
<dbReference type="InterPro" id="IPR018011">
    <property type="entry name" value="Carb_sulfotrans_8-10"/>
</dbReference>
<keyword evidence="9" id="KW-0735">Signal-anchor</keyword>
<proteinExistence type="inferred from homology"/>
<keyword evidence="6 9" id="KW-0333">Golgi apparatus</keyword>
<evidence type="ECO:0000313" key="10">
    <source>
        <dbReference type="EMBL" id="CAG5099163.1"/>
    </source>
</evidence>
<evidence type="ECO:0000256" key="7">
    <source>
        <dbReference type="ARBA" id="ARBA00023136"/>
    </source>
</evidence>
<dbReference type="InterPro" id="IPR005331">
    <property type="entry name" value="Sulfotransferase"/>
</dbReference>
<reference evidence="10 11" key="1">
    <citation type="submission" date="2021-04" db="EMBL/GenBank/DDBJ databases">
        <authorList>
            <person name="Bliznina A."/>
        </authorList>
    </citation>
    <scope>NUCLEOTIDE SEQUENCE [LARGE SCALE GENOMIC DNA]</scope>
</reference>
<evidence type="ECO:0000256" key="5">
    <source>
        <dbReference type="ARBA" id="ARBA00022989"/>
    </source>
</evidence>
<comment type="subcellular location">
    <subcellularLocation>
        <location evidence="1 9">Golgi apparatus membrane</location>
        <topology evidence="1 9">Single-pass type II membrane protein</topology>
    </subcellularLocation>
</comment>
<dbReference type="Pfam" id="PF03567">
    <property type="entry name" value="Sulfotransfer_2"/>
    <property type="match status" value="1"/>
</dbReference>
<keyword evidence="7 9" id="KW-0472">Membrane</keyword>
<evidence type="ECO:0000256" key="8">
    <source>
        <dbReference type="ARBA" id="ARBA00023180"/>
    </source>
</evidence>
<evidence type="ECO:0000313" key="11">
    <source>
        <dbReference type="Proteomes" id="UP001158576"/>
    </source>
</evidence>
<evidence type="ECO:0000256" key="6">
    <source>
        <dbReference type="ARBA" id="ARBA00023034"/>
    </source>
</evidence>
<dbReference type="PANTHER" id="PTHR12137">
    <property type="entry name" value="CARBOHYDRATE SULFOTRANSFERASE"/>
    <property type="match status" value="1"/>
</dbReference>
<name>A0ABN7SFN4_OIKDI</name>
<evidence type="ECO:0000256" key="1">
    <source>
        <dbReference type="ARBA" id="ARBA00004323"/>
    </source>
</evidence>
<sequence>MRDTTSYETQSLLNGEDIILSINEARPSSFQKKYIALVIFILITGAILYGQSEAEIESISEINYQNVVEDLDVGKLSKTDRKSLLAKLLEEDPDLQQIETWGEEFEDAIEDQETFNEEVLEEEVEDETELTKEQMEDKDIDLALDISPEEVANRFKLRKRIYDEECGLTDASGPITIENLNFTLSSVTQVFYDDKYKVIMCAAPKAATTNWQKMMAVLKYDGIYDTDHFKKSNVYNQLPRFSQLATEHGEEEGKRLALEKLNDPQYTKFMNARHPFSRLVSAWRDKFPKNRKTGGETYWFRKYGSFISTKFEQDYYEKPEEYYISFPAFADYVAWIGNRQRFDHHWKTFNYHCRPCQLRFDFITKAETSSQDSKFIINQANISHIPHIQLPEMYDSSPLHSHKPEDYFVQVSHVTVERLHHAYREDFRIFGYSTSSFENAAHGKVPEIFTRRRRRGLSRFDEKYHSYLLRKLYAEHKRNHRLWQ</sequence>
<keyword evidence="3 9" id="KW-0808">Transferase</keyword>
<accession>A0ABN7SFN4</accession>
<keyword evidence="4 9" id="KW-0812">Transmembrane</keyword>
<dbReference type="EC" id="2.8.2.-" evidence="9"/>